<dbReference type="GO" id="GO:0140098">
    <property type="term" value="F:catalytic activity, acting on RNA"/>
    <property type="evidence" value="ECO:0007669"/>
    <property type="project" value="UniProtKB-ARBA"/>
</dbReference>
<dbReference type="SUPFAM" id="SSF55120">
    <property type="entry name" value="Pseudouridine synthase"/>
    <property type="match status" value="1"/>
</dbReference>
<organism evidence="6 7">
    <name type="scientific">Candidatus Merdicola faecigallinarum</name>
    <dbReference type="NCBI Taxonomy" id="2840862"/>
    <lineage>
        <taxon>Bacteria</taxon>
        <taxon>Bacillati</taxon>
        <taxon>Bacillota</taxon>
        <taxon>Clostridia</taxon>
        <taxon>Candidatus Merdicola</taxon>
    </lineage>
</organism>
<comment type="catalytic activity">
    <reaction evidence="1 4">
        <text>a uridine in RNA = a pseudouridine in RNA</text>
        <dbReference type="Rhea" id="RHEA:48348"/>
        <dbReference type="Rhea" id="RHEA-COMP:12068"/>
        <dbReference type="Rhea" id="RHEA-COMP:12069"/>
        <dbReference type="ChEBI" id="CHEBI:65314"/>
        <dbReference type="ChEBI" id="CHEBI:65315"/>
    </reaction>
</comment>
<dbReference type="Gene3D" id="3.30.2350.10">
    <property type="entry name" value="Pseudouridine synthase"/>
    <property type="match status" value="1"/>
</dbReference>
<reference evidence="6" key="1">
    <citation type="submission" date="2020-10" db="EMBL/GenBank/DDBJ databases">
        <authorList>
            <person name="Gilroy R."/>
        </authorList>
    </citation>
    <scope>NUCLEOTIDE SEQUENCE</scope>
    <source>
        <strain evidence="6">CHK195-15760</strain>
    </source>
</reference>
<accession>A0A9D1M1Z5</accession>
<evidence type="ECO:0000313" key="6">
    <source>
        <dbReference type="EMBL" id="HIU52119.1"/>
    </source>
</evidence>
<dbReference type="GO" id="GO:0009982">
    <property type="term" value="F:pseudouridine synthase activity"/>
    <property type="evidence" value="ECO:0007669"/>
    <property type="project" value="InterPro"/>
</dbReference>
<feature type="domain" description="Pseudouridine synthase RsuA/RluA-like" evidence="5">
    <location>
        <begin position="88"/>
        <end position="237"/>
    </location>
</feature>
<dbReference type="InterPro" id="IPR006225">
    <property type="entry name" value="PsdUridine_synth_RluC/D"/>
</dbReference>
<dbReference type="CDD" id="cd02869">
    <property type="entry name" value="PseudoU_synth_RluA_like"/>
    <property type="match status" value="1"/>
</dbReference>
<dbReference type="EMBL" id="DVNH01000044">
    <property type="protein sequence ID" value="HIU52119.1"/>
    <property type="molecule type" value="Genomic_DNA"/>
</dbReference>
<comment type="similarity">
    <text evidence="2 4">Belongs to the pseudouridine synthase RluA family.</text>
</comment>
<evidence type="ECO:0000313" key="7">
    <source>
        <dbReference type="Proteomes" id="UP000824093"/>
    </source>
</evidence>
<dbReference type="Proteomes" id="UP000824093">
    <property type="component" value="Unassembled WGS sequence"/>
</dbReference>
<evidence type="ECO:0000256" key="2">
    <source>
        <dbReference type="ARBA" id="ARBA00010876"/>
    </source>
</evidence>
<name>A0A9D1M1Z5_9FIRM</name>
<gene>
    <name evidence="6" type="ORF">IAB70_05850</name>
</gene>
<dbReference type="NCBIfam" id="TIGR00005">
    <property type="entry name" value="rluA_subfam"/>
    <property type="match status" value="1"/>
</dbReference>
<keyword evidence="4" id="KW-0413">Isomerase</keyword>
<evidence type="ECO:0000256" key="4">
    <source>
        <dbReference type="RuleBase" id="RU362028"/>
    </source>
</evidence>
<dbReference type="InterPro" id="IPR006145">
    <property type="entry name" value="PsdUridine_synth_RsuA/RluA"/>
</dbReference>
<dbReference type="GO" id="GO:0000455">
    <property type="term" value="P:enzyme-directed rRNA pseudouridine synthesis"/>
    <property type="evidence" value="ECO:0007669"/>
    <property type="project" value="TreeGrafter"/>
</dbReference>
<reference evidence="6" key="2">
    <citation type="journal article" date="2021" name="PeerJ">
        <title>Extensive microbial diversity within the chicken gut microbiome revealed by metagenomics and culture.</title>
        <authorList>
            <person name="Gilroy R."/>
            <person name="Ravi A."/>
            <person name="Getino M."/>
            <person name="Pursley I."/>
            <person name="Horton D.L."/>
            <person name="Alikhan N.F."/>
            <person name="Baker D."/>
            <person name="Gharbi K."/>
            <person name="Hall N."/>
            <person name="Watson M."/>
            <person name="Adriaenssens E.M."/>
            <person name="Foster-Nyarko E."/>
            <person name="Jarju S."/>
            <person name="Secka A."/>
            <person name="Antonio M."/>
            <person name="Oren A."/>
            <person name="Chaudhuri R.R."/>
            <person name="La Ragione R."/>
            <person name="Hildebrand F."/>
            <person name="Pallen M.J."/>
        </authorList>
    </citation>
    <scope>NUCLEOTIDE SEQUENCE</scope>
    <source>
        <strain evidence="6">CHK195-15760</strain>
    </source>
</reference>
<dbReference type="Pfam" id="PF00849">
    <property type="entry name" value="PseudoU_synth_2"/>
    <property type="match status" value="1"/>
</dbReference>
<proteinExistence type="inferred from homology"/>
<sequence>MYLSYCIQNTDSYQTIKEVLKSYFHISDRLLLKLKKQNKVFLNHSPCPIYRPVHAGDIISFLLDFEEDNSNIIPCQMDLSIIYEDPFYLVIDKPANLATHPSISHYSNSLSNGIRFYFDQIGLKKKIRIVNRLDKNTSGLVLCAKNEYIQECLIQQMQKNQIQKEYLGILTGYLYEKSGTIDAPIARKSGSIIERCIDPNGERAITHYTVLQESDGLSLVKFRLETGRTHQIRVHSSYIGHPILGDSLYGTESSLISRQALHSYHLSFYHPVNKQFVEYTSPLPKDMLFLF</sequence>
<comment type="function">
    <text evidence="4">Responsible for synthesis of pseudouridine from uracil.</text>
</comment>
<dbReference type="PANTHER" id="PTHR21600:SF35">
    <property type="entry name" value="PSEUDOURIDINE SYNTHASE"/>
    <property type="match status" value="1"/>
</dbReference>
<dbReference type="InterPro" id="IPR050188">
    <property type="entry name" value="RluA_PseudoU_synthase"/>
</dbReference>
<comment type="caution">
    <text evidence="6">The sequence shown here is derived from an EMBL/GenBank/DDBJ whole genome shotgun (WGS) entry which is preliminary data.</text>
</comment>
<dbReference type="GO" id="GO:0003723">
    <property type="term" value="F:RNA binding"/>
    <property type="evidence" value="ECO:0007669"/>
    <property type="project" value="InterPro"/>
</dbReference>
<dbReference type="PROSITE" id="PS01129">
    <property type="entry name" value="PSI_RLU"/>
    <property type="match status" value="1"/>
</dbReference>
<evidence type="ECO:0000259" key="5">
    <source>
        <dbReference type="Pfam" id="PF00849"/>
    </source>
</evidence>
<feature type="active site" evidence="3">
    <location>
        <position position="134"/>
    </location>
</feature>
<dbReference type="PANTHER" id="PTHR21600">
    <property type="entry name" value="MITOCHONDRIAL RNA PSEUDOURIDINE SYNTHASE"/>
    <property type="match status" value="1"/>
</dbReference>
<protein>
    <recommendedName>
        <fullName evidence="4">Pseudouridine synthase</fullName>
        <ecNumber evidence="4">5.4.99.-</ecNumber>
    </recommendedName>
</protein>
<dbReference type="EC" id="5.4.99.-" evidence="4"/>
<evidence type="ECO:0000256" key="1">
    <source>
        <dbReference type="ARBA" id="ARBA00000073"/>
    </source>
</evidence>
<dbReference type="InterPro" id="IPR020103">
    <property type="entry name" value="PsdUridine_synth_cat_dom_sf"/>
</dbReference>
<dbReference type="AlphaFoldDB" id="A0A9D1M1Z5"/>
<dbReference type="InterPro" id="IPR006224">
    <property type="entry name" value="PsdUridine_synth_RluA-like_CS"/>
</dbReference>
<evidence type="ECO:0000256" key="3">
    <source>
        <dbReference type="PIRSR" id="PIRSR606225-1"/>
    </source>
</evidence>